<reference evidence="2" key="1">
    <citation type="journal article" date="2021" name="Nat. Commun.">
        <title>Genetic determinants of endophytism in the Arabidopsis root mycobiome.</title>
        <authorList>
            <person name="Mesny F."/>
            <person name="Miyauchi S."/>
            <person name="Thiergart T."/>
            <person name="Pickel B."/>
            <person name="Atanasova L."/>
            <person name="Karlsson M."/>
            <person name="Huettel B."/>
            <person name="Barry K.W."/>
            <person name="Haridas S."/>
            <person name="Chen C."/>
            <person name="Bauer D."/>
            <person name="Andreopoulos W."/>
            <person name="Pangilinan J."/>
            <person name="LaButti K."/>
            <person name="Riley R."/>
            <person name="Lipzen A."/>
            <person name="Clum A."/>
            <person name="Drula E."/>
            <person name="Henrissat B."/>
            <person name="Kohler A."/>
            <person name="Grigoriev I.V."/>
            <person name="Martin F.M."/>
            <person name="Hacquard S."/>
        </authorList>
    </citation>
    <scope>NUCLEOTIDE SEQUENCE</scope>
    <source>
        <strain evidence="2">MPI-CAGE-CH-0243</strain>
    </source>
</reference>
<feature type="compositionally biased region" description="Polar residues" evidence="1">
    <location>
        <begin position="1"/>
        <end position="14"/>
    </location>
</feature>
<feature type="region of interest" description="Disordered" evidence="1">
    <location>
        <begin position="1"/>
        <end position="43"/>
    </location>
</feature>
<gene>
    <name evidence="2" type="ORF">B0J11DRAFT_592436</name>
</gene>
<name>A0A9P9DEH2_9PLEO</name>
<evidence type="ECO:0000313" key="2">
    <source>
        <dbReference type="EMBL" id="KAH7117910.1"/>
    </source>
</evidence>
<organism evidence="2 3">
    <name type="scientific">Dendryphion nanum</name>
    <dbReference type="NCBI Taxonomy" id="256645"/>
    <lineage>
        <taxon>Eukaryota</taxon>
        <taxon>Fungi</taxon>
        <taxon>Dikarya</taxon>
        <taxon>Ascomycota</taxon>
        <taxon>Pezizomycotina</taxon>
        <taxon>Dothideomycetes</taxon>
        <taxon>Pleosporomycetidae</taxon>
        <taxon>Pleosporales</taxon>
        <taxon>Torulaceae</taxon>
        <taxon>Dendryphion</taxon>
    </lineage>
</organism>
<keyword evidence="3" id="KW-1185">Reference proteome</keyword>
<dbReference type="Proteomes" id="UP000700596">
    <property type="component" value="Unassembled WGS sequence"/>
</dbReference>
<protein>
    <submittedName>
        <fullName evidence="2">Uncharacterized protein</fullName>
    </submittedName>
</protein>
<proteinExistence type="predicted"/>
<accession>A0A9P9DEH2</accession>
<evidence type="ECO:0000313" key="3">
    <source>
        <dbReference type="Proteomes" id="UP000700596"/>
    </source>
</evidence>
<feature type="compositionally biased region" description="Basic and acidic residues" evidence="1">
    <location>
        <begin position="34"/>
        <end position="43"/>
    </location>
</feature>
<evidence type="ECO:0000256" key="1">
    <source>
        <dbReference type="SAM" id="MobiDB-lite"/>
    </source>
</evidence>
<feature type="region of interest" description="Disordered" evidence="1">
    <location>
        <begin position="66"/>
        <end position="111"/>
    </location>
</feature>
<comment type="caution">
    <text evidence="2">The sequence shown here is derived from an EMBL/GenBank/DDBJ whole genome shotgun (WGS) entry which is preliminary data.</text>
</comment>
<feature type="compositionally biased region" description="Low complexity" evidence="1">
    <location>
        <begin position="74"/>
        <end position="92"/>
    </location>
</feature>
<sequence length="247" mass="27975">MSYSSFPTAESQLQEAIRIGNNPRSSDAEYESSESTHESEHLQSLHVPIHHTAWFWGNTRVANGQHLGTDRVDSPYSGSSQSTRSTSSTATSNKRNEQDGGEAPWAAFVPSNSDSNLKHPCLLPRNQTNTTTSRSNVLEAQGLVQSVYARFDKTTRQTRRGGNLPLRKLNVTREMAEAKADDRIQQAFDAGTRDYNHWRRAELQQLFAQYIQQRHIPRAVRMIEERSRKELEKIEEGKIDGVVRPVI</sequence>
<dbReference type="EMBL" id="JAGMWT010000013">
    <property type="protein sequence ID" value="KAH7117910.1"/>
    <property type="molecule type" value="Genomic_DNA"/>
</dbReference>
<dbReference type="AlphaFoldDB" id="A0A9P9DEH2"/>